<protein>
    <submittedName>
        <fullName evidence="4">Predicted ATPase</fullName>
    </submittedName>
</protein>
<comment type="caution">
    <text evidence="4">The sequence shown here is derived from an EMBL/GenBank/DDBJ whole genome shotgun (WGS) entry which is preliminary data.</text>
</comment>
<dbReference type="Pfam" id="PF00486">
    <property type="entry name" value="Trans_reg_C"/>
    <property type="match status" value="1"/>
</dbReference>
<dbReference type="AlphaFoldDB" id="A0AAX2EQE7"/>
<sequence>MAFSARSASGWSKTEDLNTMITTDEMHFAEWQIWPQLRILLHRGKPVRISARAFDVLVVLLRAGGKAVSKEALLVQVWGNEIVEENNLQAQISAIRRILGHDRHLLVTEFGCGYRLNINSAPLQTPAKPELPEPVVTPFLTSILGRDQAVQDVCTLLNHHPLVTITGSGGVGKTRLAWEVVNLMRTHFPEGTCVVELAHITEASSLLSVFSQALHLPLVSLHHDADLRQQLARRHCLLLVDNCEHLLNELEPVITSLLHVAPHSRLLLTSQVALQIAGEQQYLLPPLQIPEQTDSDKQTLLSFASVRLFIERVQANRHDFHPSDSELSLIGKLCRHLDGLPLAIELAASRLPVMSVSEIYSRLEDRFQLLSNTHSALVPRHQKIVTTLEWTYQLLNAREQRLFRTLGIFTDTFSMQSVTDFLVARDKHYWQVIDDVQRLLALSLIQVSSQVPVTRFRLLETMRQFASNKLRQHDEYEELSLRFADYYKALVEQAQADWLVLPTEQWRERYRHILNDLRSVLQQTLTEGRDSSTGLAILQAMTPFWIEYSLYDECQRHISPLLYENSSRVVLTLCQRMHLCAAAGKASTWAKGPTSETHLAWQTALTLAEKLDDKEIRLQAHYGLWLYCLRTGELNTSLLHAQSLYDLALAIKDAEAQATGLRLLGVSLHFLGQHAVGRNYLLQSLAWYDRESVSHSFRFGLDQESAGMAFLSRLLWVQGEYQAAKQMAWRGVKKAARLQHACSLCCALAEGACMTAALDRHPRWVVKAANWLIFLAEKHDLYFWKTYGELFLVWAKRFSHADVGQSTLFSSLRAMGLDWQYSPLLSEIDIGISQQTARLDHENWCAPELMRLSAAQLPPQQQRPLLELALNKARQQQAHGWSLRIAYSLATLLVEAGEQLAANQLIENVLHDVDGSDSATDVRHALALCARMAT</sequence>
<dbReference type="Gene3D" id="1.25.40.10">
    <property type="entry name" value="Tetratricopeptide repeat domain"/>
    <property type="match status" value="1"/>
</dbReference>
<keyword evidence="1 2" id="KW-0238">DNA-binding</keyword>
<dbReference type="CDD" id="cd00383">
    <property type="entry name" value="trans_reg_C"/>
    <property type="match status" value="1"/>
</dbReference>
<dbReference type="InterPro" id="IPR036388">
    <property type="entry name" value="WH-like_DNA-bd_sf"/>
</dbReference>
<feature type="domain" description="OmpR/PhoB-type" evidence="3">
    <location>
        <begin position="23"/>
        <end position="118"/>
    </location>
</feature>
<feature type="DNA-binding region" description="OmpR/PhoB-type" evidence="2">
    <location>
        <begin position="23"/>
        <end position="118"/>
    </location>
</feature>
<evidence type="ECO:0000313" key="7">
    <source>
        <dbReference type="Proteomes" id="UP000199173"/>
    </source>
</evidence>
<reference evidence="6 7" key="1">
    <citation type="submission" date="2016-10" db="EMBL/GenBank/DDBJ databases">
        <authorList>
            <person name="Varghese N."/>
            <person name="Submissions S."/>
        </authorList>
    </citation>
    <scope>NUCLEOTIDE SEQUENCE [LARGE SCALE GENOMIC DNA]</scope>
    <source>
        <strain evidence="5 6">NFIX06</strain>
        <strain evidence="4 7">NFIX08</strain>
    </source>
</reference>
<dbReference type="InterPro" id="IPR001867">
    <property type="entry name" value="OmpR/PhoB-type_DNA-bd"/>
</dbReference>
<keyword evidence="6" id="KW-1185">Reference proteome</keyword>
<evidence type="ECO:0000313" key="6">
    <source>
        <dbReference type="Proteomes" id="UP000198760"/>
    </source>
</evidence>
<dbReference type="InterPro" id="IPR011990">
    <property type="entry name" value="TPR-like_helical_dom_sf"/>
</dbReference>
<dbReference type="GO" id="GO:0000160">
    <property type="term" value="P:phosphorelay signal transduction system"/>
    <property type="evidence" value="ECO:0007669"/>
    <property type="project" value="InterPro"/>
</dbReference>
<dbReference type="SUPFAM" id="SSF46894">
    <property type="entry name" value="C-terminal effector domain of the bipartite response regulators"/>
    <property type="match status" value="1"/>
</dbReference>
<dbReference type="Proteomes" id="UP000199173">
    <property type="component" value="Unassembled WGS sequence"/>
</dbReference>
<dbReference type="PANTHER" id="PTHR47691:SF3">
    <property type="entry name" value="HTH-TYPE TRANSCRIPTIONAL REGULATOR RV0890C-RELATED"/>
    <property type="match status" value="1"/>
</dbReference>
<dbReference type="PANTHER" id="PTHR47691">
    <property type="entry name" value="REGULATOR-RELATED"/>
    <property type="match status" value="1"/>
</dbReference>
<dbReference type="EMBL" id="FOYJ01000003">
    <property type="protein sequence ID" value="SFR07037.1"/>
    <property type="molecule type" value="Genomic_DNA"/>
</dbReference>
<evidence type="ECO:0000256" key="1">
    <source>
        <dbReference type="ARBA" id="ARBA00023125"/>
    </source>
</evidence>
<organism evidence="4 7">
    <name type="scientific">Kosakonia radicincitans</name>
    <dbReference type="NCBI Taxonomy" id="283686"/>
    <lineage>
        <taxon>Bacteria</taxon>
        <taxon>Pseudomonadati</taxon>
        <taxon>Pseudomonadota</taxon>
        <taxon>Gammaproteobacteria</taxon>
        <taxon>Enterobacterales</taxon>
        <taxon>Enterobacteriaceae</taxon>
        <taxon>Kosakonia</taxon>
    </lineage>
</organism>
<evidence type="ECO:0000259" key="3">
    <source>
        <dbReference type="PROSITE" id="PS51755"/>
    </source>
</evidence>
<name>A0AAX2EQE7_9ENTR</name>
<accession>A0AAX2EQE7</accession>
<dbReference type="SUPFAM" id="SSF52540">
    <property type="entry name" value="P-loop containing nucleoside triphosphate hydrolases"/>
    <property type="match status" value="1"/>
</dbReference>
<dbReference type="InterPro" id="IPR016032">
    <property type="entry name" value="Sig_transdc_resp-reg_C-effctor"/>
</dbReference>
<evidence type="ECO:0000256" key="2">
    <source>
        <dbReference type="PROSITE-ProRule" id="PRU01091"/>
    </source>
</evidence>
<dbReference type="PRINTS" id="PR00364">
    <property type="entry name" value="DISEASERSIST"/>
</dbReference>
<dbReference type="EMBL" id="FPAV01000003">
    <property type="protein sequence ID" value="SFT67309.1"/>
    <property type="molecule type" value="Genomic_DNA"/>
</dbReference>
<dbReference type="SMART" id="SM00862">
    <property type="entry name" value="Trans_reg_C"/>
    <property type="match status" value="1"/>
</dbReference>
<dbReference type="Gene3D" id="1.10.10.10">
    <property type="entry name" value="Winged helix-like DNA-binding domain superfamily/Winged helix DNA-binding domain"/>
    <property type="match status" value="1"/>
</dbReference>
<dbReference type="Proteomes" id="UP000198760">
    <property type="component" value="Unassembled WGS sequence"/>
</dbReference>
<dbReference type="GO" id="GO:0006355">
    <property type="term" value="P:regulation of DNA-templated transcription"/>
    <property type="evidence" value="ECO:0007669"/>
    <property type="project" value="InterPro"/>
</dbReference>
<dbReference type="Gene3D" id="3.40.50.300">
    <property type="entry name" value="P-loop containing nucleotide triphosphate hydrolases"/>
    <property type="match status" value="1"/>
</dbReference>
<dbReference type="GO" id="GO:0003677">
    <property type="term" value="F:DNA binding"/>
    <property type="evidence" value="ECO:0007669"/>
    <property type="project" value="UniProtKB-UniRule"/>
</dbReference>
<evidence type="ECO:0000313" key="5">
    <source>
        <dbReference type="EMBL" id="SFT67309.1"/>
    </source>
</evidence>
<gene>
    <name evidence="5" type="ORF">SAMN03159428_01560</name>
    <name evidence="4" type="ORF">SAMN03159514_01566</name>
</gene>
<dbReference type="PROSITE" id="PS51755">
    <property type="entry name" value="OMPR_PHOB"/>
    <property type="match status" value="1"/>
</dbReference>
<dbReference type="InterPro" id="IPR027417">
    <property type="entry name" value="P-loop_NTPase"/>
</dbReference>
<evidence type="ECO:0000313" key="4">
    <source>
        <dbReference type="EMBL" id="SFR07037.1"/>
    </source>
</evidence>
<proteinExistence type="predicted"/>